<organism evidence="1 2">
    <name type="scientific">Cirrhinus molitorella</name>
    <name type="common">mud carp</name>
    <dbReference type="NCBI Taxonomy" id="172907"/>
    <lineage>
        <taxon>Eukaryota</taxon>
        <taxon>Metazoa</taxon>
        <taxon>Chordata</taxon>
        <taxon>Craniata</taxon>
        <taxon>Vertebrata</taxon>
        <taxon>Euteleostomi</taxon>
        <taxon>Actinopterygii</taxon>
        <taxon>Neopterygii</taxon>
        <taxon>Teleostei</taxon>
        <taxon>Ostariophysi</taxon>
        <taxon>Cypriniformes</taxon>
        <taxon>Cyprinidae</taxon>
        <taxon>Labeoninae</taxon>
        <taxon>Labeonini</taxon>
        <taxon>Cirrhinus</taxon>
    </lineage>
</organism>
<proteinExistence type="predicted"/>
<sequence>MKSTMGRVIQEIIVREGLPHPHSPNLTLASGQPSLIVVSFFGVDKGKLVHPRGDRVMNIMAWFTNMLKDATTATTERA</sequence>
<gene>
    <name evidence="1" type="ORF">QQF64_028582</name>
</gene>
<accession>A0ABR3N708</accession>
<evidence type="ECO:0000313" key="1">
    <source>
        <dbReference type="EMBL" id="KAL1272720.1"/>
    </source>
</evidence>
<evidence type="ECO:0000313" key="2">
    <source>
        <dbReference type="Proteomes" id="UP001558613"/>
    </source>
</evidence>
<dbReference type="EMBL" id="JAYMGO010000006">
    <property type="protein sequence ID" value="KAL1272720.1"/>
    <property type="molecule type" value="Genomic_DNA"/>
</dbReference>
<protein>
    <submittedName>
        <fullName evidence="1">Uncharacterized protein</fullName>
    </submittedName>
</protein>
<keyword evidence="2" id="KW-1185">Reference proteome</keyword>
<comment type="caution">
    <text evidence="1">The sequence shown here is derived from an EMBL/GenBank/DDBJ whole genome shotgun (WGS) entry which is preliminary data.</text>
</comment>
<reference evidence="1 2" key="1">
    <citation type="submission" date="2023-09" db="EMBL/GenBank/DDBJ databases">
        <authorList>
            <person name="Wang M."/>
        </authorList>
    </citation>
    <scope>NUCLEOTIDE SEQUENCE [LARGE SCALE GENOMIC DNA]</scope>
    <source>
        <strain evidence="1">GT-2023</strain>
        <tissue evidence="1">Liver</tissue>
    </source>
</reference>
<name>A0ABR3N708_9TELE</name>
<dbReference type="Proteomes" id="UP001558613">
    <property type="component" value="Unassembled WGS sequence"/>
</dbReference>